<dbReference type="GO" id="GO:0005741">
    <property type="term" value="C:mitochondrial outer membrane"/>
    <property type="evidence" value="ECO:0007669"/>
    <property type="project" value="UniProtKB-SubCell"/>
</dbReference>
<dbReference type="GO" id="GO:0019805">
    <property type="term" value="P:quinolinate biosynthetic process"/>
    <property type="evidence" value="ECO:0007669"/>
    <property type="project" value="UniProtKB-UniRule"/>
</dbReference>
<evidence type="ECO:0000256" key="2">
    <source>
        <dbReference type="ARBA" id="ARBA00022630"/>
    </source>
</evidence>
<dbReference type="PANTHER" id="PTHR46028:SF2">
    <property type="entry name" value="KYNURENINE 3-MONOOXYGENASE"/>
    <property type="match status" value="1"/>
</dbReference>
<dbReference type="UniPathway" id="UPA00253">
    <property type="reaction ID" value="UER00328"/>
</dbReference>
<keyword evidence="10" id="KW-0472">Membrane</keyword>
<dbReference type="Gene3D" id="3.50.50.60">
    <property type="entry name" value="FAD/NAD(P)-binding domain"/>
    <property type="match status" value="1"/>
</dbReference>
<comment type="cofactor">
    <cofactor evidence="1 10">
        <name>FAD</name>
        <dbReference type="ChEBI" id="CHEBI:57692"/>
    </cofactor>
</comment>
<comment type="subcellular location">
    <subcellularLocation>
        <location evidence="10">Mitochondrion outer membrane</location>
    </subcellularLocation>
</comment>
<dbReference type="GO" id="GO:0034354">
    <property type="term" value="P:'de novo' NAD+ biosynthetic process from L-tryptophan"/>
    <property type="evidence" value="ECO:0007669"/>
    <property type="project" value="UniProtKB-UniRule"/>
</dbReference>
<dbReference type="FunFam" id="3.50.50.60:FF:000129">
    <property type="entry name" value="Kynurenine 3-monooxygenase"/>
    <property type="match status" value="1"/>
</dbReference>
<comment type="pathway">
    <text evidence="10">Cofactor biosynthesis; NAD(+) biosynthesis; quinolinate from L-kynurenine: step 1/3.</text>
</comment>
<evidence type="ECO:0000256" key="1">
    <source>
        <dbReference type="ARBA" id="ARBA00001974"/>
    </source>
</evidence>
<evidence type="ECO:0000256" key="3">
    <source>
        <dbReference type="ARBA" id="ARBA00022642"/>
    </source>
</evidence>
<name>A0A1R1PZ78_ZANCU</name>
<keyword evidence="7 10" id="KW-0503">Monooxygenase</keyword>
<sequence>MTVNNVIIVGGGLVGALAGCYFAKRGWDVSVYEKRADTRLEKNRLKKKSKSINLSISTRGLSAVERLDPELLKKVASITVPAYGRMVHEIGGKTVHAIRYSENGDYTSAVNRDILNQVLLTQLETYKNVKVYFEHKLETCDLKSKTARFRDLTTGECINTRADLIIGADGAYSKVRQRLQSSTRINLEQKYIDHAYCELLMQPKNNEFALDPDYVHIWPRETFLLLALPNIDKSFTCTLFMPLETFDSIQTYDDLVHFFEKNFPDTIELFGEEALKRYFENPKGDLFYIKTNPHHYSGNGLIVGDAAHCTVPFYAQGMNCGFEDIETLDVFLVEQAKMASAAKVSGANQDDDDDDDDVKTNKLTPQQIEAALIKYSACRPKDSAAMIDLALYNYTELRSGVNNPMVTVKIFMERKLSYWFPNLFCHLYSMVSFSKLSYSEATRRWKEQNRMINSIIMTSIGLSATVLGLGVLKISGPRLSQTTELLKLFNSKSM</sequence>
<keyword evidence="3 10" id="KW-0662">Pyridine nucleotide biosynthesis</keyword>
<gene>
    <name evidence="10" type="primary">BNA4</name>
    <name evidence="12" type="ORF">AX774_g140</name>
</gene>
<dbReference type="InterPro" id="IPR027545">
    <property type="entry name" value="Kynurenine_monooxygenase"/>
</dbReference>
<evidence type="ECO:0000313" key="12">
    <source>
        <dbReference type="EMBL" id="OMH86249.1"/>
    </source>
</evidence>
<dbReference type="EMBL" id="LSSK01000009">
    <property type="protein sequence ID" value="OMH86249.1"/>
    <property type="molecule type" value="Genomic_DNA"/>
</dbReference>
<comment type="function">
    <text evidence="10">Catalyzes the hydroxylation of L-kynurenine (L-Kyn) to form 3-hydroxy-L-kynurenine (L-3OHKyn). Required for synthesis of quinolinic acid.</text>
</comment>
<evidence type="ECO:0000313" key="13">
    <source>
        <dbReference type="Proteomes" id="UP000188320"/>
    </source>
</evidence>
<protein>
    <recommendedName>
        <fullName evidence="10">Kynurenine 3-monooxygenase</fullName>
        <ecNumber evidence="10">1.14.13.9</ecNumber>
    </recommendedName>
    <alternativeName>
        <fullName evidence="10">Biosynthesis of nicotinic acid protein 4</fullName>
    </alternativeName>
    <alternativeName>
        <fullName evidence="10">Kynurenine 3-hydroxylase</fullName>
    </alternativeName>
</protein>
<comment type="catalytic activity">
    <reaction evidence="9 10">
        <text>L-kynurenine + NADPH + O2 + H(+) = 3-hydroxy-L-kynurenine + NADP(+) + H2O</text>
        <dbReference type="Rhea" id="RHEA:20545"/>
        <dbReference type="ChEBI" id="CHEBI:15377"/>
        <dbReference type="ChEBI" id="CHEBI:15378"/>
        <dbReference type="ChEBI" id="CHEBI:15379"/>
        <dbReference type="ChEBI" id="CHEBI:57783"/>
        <dbReference type="ChEBI" id="CHEBI:57959"/>
        <dbReference type="ChEBI" id="CHEBI:58125"/>
        <dbReference type="ChEBI" id="CHEBI:58349"/>
        <dbReference type="EC" id="1.14.13.9"/>
    </reaction>
</comment>
<dbReference type="OrthoDB" id="10053569at2759"/>
<dbReference type="GO" id="GO:0043420">
    <property type="term" value="P:anthranilate metabolic process"/>
    <property type="evidence" value="ECO:0007669"/>
    <property type="project" value="UniProtKB-UniRule"/>
</dbReference>
<dbReference type="EC" id="1.14.13.9" evidence="10"/>
<keyword evidence="5 10" id="KW-0521">NADP</keyword>
<evidence type="ECO:0000259" key="11">
    <source>
        <dbReference type="Pfam" id="PF01494"/>
    </source>
</evidence>
<dbReference type="HAMAP" id="MF_01971">
    <property type="entry name" value="Kynurenine_monooxygenase"/>
    <property type="match status" value="1"/>
</dbReference>
<dbReference type="PANTHER" id="PTHR46028">
    <property type="entry name" value="KYNURENINE 3-MONOOXYGENASE"/>
    <property type="match status" value="1"/>
</dbReference>
<evidence type="ECO:0000256" key="8">
    <source>
        <dbReference type="ARBA" id="ARBA00023128"/>
    </source>
</evidence>
<keyword evidence="10" id="KW-1000">Mitochondrion outer membrane</keyword>
<dbReference type="GO" id="GO:0071949">
    <property type="term" value="F:FAD binding"/>
    <property type="evidence" value="ECO:0007669"/>
    <property type="project" value="InterPro"/>
</dbReference>
<keyword evidence="8 10" id="KW-0496">Mitochondrion</keyword>
<dbReference type="SUPFAM" id="SSF51905">
    <property type="entry name" value="FAD/NAD(P)-binding domain"/>
    <property type="match status" value="1"/>
</dbReference>
<dbReference type="InterPro" id="IPR036188">
    <property type="entry name" value="FAD/NAD-bd_sf"/>
</dbReference>
<dbReference type="Proteomes" id="UP000188320">
    <property type="component" value="Unassembled WGS sequence"/>
</dbReference>
<dbReference type="PRINTS" id="PR00420">
    <property type="entry name" value="RNGMNOXGNASE"/>
</dbReference>
<dbReference type="InterPro" id="IPR002938">
    <property type="entry name" value="FAD-bd"/>
</dbReference>
<dbReference type="GO" id="GO:0070189">
    <property type="term" value="P:kynurenine metabolic process"/>
    <property type="evidence" value="ECO:0007669"/>
    <property type="project" value="TreeGrafter"/>
</dbReference>
<evidence type="ECO:0000256" key="7">
    <source>
        <dbReference type="ARBA" id="ARBA00023033"/>
    </source>
</evidence>
<keyword evidence="2 10" id="KW-0285">Flavoprotein</keyword>
<comment type="caution">
    <text evidence="12">The sequence shown here is derived from an EMBL/GenBank/DDBJ whole genome shotgun (WGS) entry which is preliminary data.</text>
</comment>
<feature type="domain" description="FAD-binding" evidence="11">
    <location>
        <begin position="5"/>
        <end position="335"/>
    </location>
</feature>
<keyword evidence="6 10" id="KW-0560">Oxidoreductase</keyword>
<reference evidence="13" key="1">
    <citation type="submission" date="2017-01" db="EMBL/GenBank/DDBJ databases">
        <authorList>
            <person name="Wang Y."/>
            <person name="White M."/>
            <person name="Kvist S."/>
            <person name="Moncalvo J.-M."/>
        </authorList>
    </citation>
    <scope>NUCLEOTIDE SEQUENCE [LARGE SCALE GENOMIC DNA]</scope>
    <source>
        <strain evidence="13">COL-18-3</strain>
    </source>
</reference>
<dbReference type="AlphaFoldDB" id="A0A1R1PZ78"/>
<organism evidence="12 13">
    <name type="scientific">Zancudomyces culisetae</name>
    <name type="common">Gut fungus</name>
    <name type="synonym">Smittium culisetae</name>
    <dbReference type="NCBI Taxonomy" id="1213189"/>
    <lineage>
        <taxon>Eukaryota</taxon>
        <taxon>Fungi</taxon>
        <taxon>Fungi incertae sedis</taxon>
        <taxon>Zoopagomycota</taxon>
        <taxon>Kickxellomycotina</taxon>
        <taxon>Harpellomycetes</taxon>
        <taxon>Harpellales</taxon>
        <taxon>Legeriomycetaceae</taxon>
        <taxon>Zancudomyces</taxon>
    </lineage>
</organism>
<comment type="similarity">
    <text evidence="10">Belongs to the aromatic-ring hydroxylase family. KMO subfamily.</text>
</comment>
<evidence type="ECO:0000256" key="5">
    <source>
        <dbReference type="ARBA" id="ARBA00022857"/>
    </source>
</evidence>
<accession>A0A1R1PZ78</accession>
<evidence type="ECO:0000256" key="6">
    <source>
        <dbReference type="ARBA" id="ARBA00023002"/>
    </source>
</evidence>
<dbReference type="GO" id="GO:0004502">
    <property type="term" value="F:kynurenine 3-monooxygenase activity"/>
    <property type="evidence" value="ECO:0007669"/>
    <property type="project" value="UniProtKB-UniRule"/>
</dbReference>
<proteinExistence type="inferred from homology"/>
<dbReference type="GO" id="GO:0006569">
    <property type="term" value="P:L-tryptophan catabolic process"/>
    <property type="evidence" value="ECO:0007669"/>
    <property type="project" value="UniProtKB-UniRule"/>
</dbReference>
<dbReference type="Pfam" id="PF01494">
    <property type="entry name" value="FAD_binding_3"/>
    <property type="match status" value="1"/>
</dbReference>
<evidence type="ECO:0000256" key="10">
    <source>
        <dbReference type="HAMAP-Rule" id="MF_03018"/>
    </source>
</evidence>
<evidence type="ECO:0000256" key="9">
    <source>
        <dbReference type="ARBA" id="ARBA00047818"/>
    </source>
</evidence>
<evidence type="ECO:0000256" key="4">
    <source>
        <dbReference type="ARBA" id="ARBA00022827"/>
    </source>
</evidence>
<keyword evidence="13" id="KW-1185">Reference proteome</keyword>
<keyword evidence="4 10" id="KW-0274">FAD</keyword>